<keyword evidence="14" id="KW-1185">Reference proteome</keyword>
<proteinExistence type="inferred from homology"/>
<evidence type="ECO:0000256" key="8">
    <source>
        <dbReference type="ARBA" id="ARBA00061383"/>
    </source>
</evidence>
<dbReference type="GO" id="GO:0005789">
    <property type="term" value="C:endoplasmic reticulum membrane"/>
    <property type="evidence" value="ECO:0007669"/>
    <property type="project" value="UniProtKB-SubCell"/>
</dbReference>
<evidence type="ECO:0000256" key="1">
    <source>
        <dbReference type="ARBA" id="ARBA00004586"/>
    </source>
</evidence>
<dbReference type="FunFam" id="1.10.8.10:FF:000050">
    <property type="entry name" value="Related to AMFR protein"/>
    <property type="match status" value="1"/>
</dbReference>
<keyword evidence="2 11" id="KW-0812">Transmembrane</keyword>
<dbReference type="OrthoDB" id="3824970at2759"/>
<keyword evidence="4" id="KW-0256">Endoplasmic reticulum</keyword>
<dbReference type="GO" id="GO:0043130">
    <property type="term" value="F:ubiquitin binding"/>
    <property type="evidence" value="ECO:0007669"/>
    <property type="project" value="InterPro"/>
</dbReference>
<evidence type="ECO:0000313" key="14">
    <source>
        <dbReference type="Proteomes" id="UP000076632"/>
    </source>
</evidence>
<evidence type="ECO:0000256" key="10">
    <source>
        <dbReference type="SAM" id="MobiDB-lite"/>
    </source>
</evidence>
<dbReference type="Proteomes" id="UP000076632">
    <property type="component" value="Unassembled WGS sequence"/>
</dbReference>
<dbReference type="RefSeq" id="XP_018190941.1">
    <property type="nucleotide sequence ID" value="XM_018335803.1"/>
</dbReference>
<comment type="similarity">
    <text evidence="8">Belongs to the CUE1 family.</text>
</comment>
<feature type="compositionally biased region" description="Polar residues" evidence="10">
    <location>
        <begin position="159"/>
        <end position="173"/>
    </location>
</feature>
<dbReference type="Pfam" id="PF02845">
    <property type="entry name" value="CUE"/>
    <property type="match status" value="1"/>
</dbReference>
<keyword evidence="6 11" id="KW-0472">Membrane</keyword>
<feature type="region of interest" description="Disordered" evidence="10">
    <location>
        <begin position="143"/>
        <end position="196"/>
    </location>
</feature>
<evidence type="ECO:0000259" key="12">
    <source>
        <dbReference type="PROSITE" id="PS51140"/>
    </source>
</evidence>
<dbReference type="SMART" id="SM00546">
    <property type="entry name" value="CUE"/>
    <property type="match status" value="1"/>
</dbReference>
<evidence type="ECO:0000313" key="13">
    <source>
        <dbReference type="EMBL" id="KZF25386.1"/>
    </source>
</evidence>
<dbReference type="InParanoid" id="A0A165ITX5"/>
<feature type="domain" description="CUE" evidence="12">
    <location>
        <begin position="51"/>
        <end position="94"/>
    </location>
</feature>
<dbReference type="EMBL" id="KV407455">
    <property type="protein sequence ID" value="KZF25386.1"/>
    <property type="molecule type" value="Genomic_DNA"/>
</dbReference>
<evidence type="ECO:0000256" key="6">
    <source>
        <dbReference type="ARBA" id="ARBA00023136"/>
    </source>
</evidence>
<evidence type="ECO:0000256" key="7">
    <source>
        <dbReference type="ARBA" id="ARBA00037847"/>
    </source>
</evidence>
<evidence type="ECO:0000256" key="9">
    <source>
        <dbReference type="ARBA" id="ARBA00072899"/>
    </source>
</evidence>
<evidence type="ECO:0000256" key="4">
    <source>
        <dbReference type="ARBA" id="ARBA00022824"/>
    </source>
</evidence>
<keyword evidence="5 11" id="KW-1133">Transmembrane helix</keyword>
<dbReference type="STRING" id="1328760.A0A165ITX5"/>
<feature type="compositionally biased region" description="Low complexity" evidence="10">
    <location>
        <begin position="144"/>
        <end position="157"/>
    </location>
</feature>
<feature type="compositionally biased region" description="Basic and acidic residues" evidence="10">
    <location>
        <begin position="174"/>
        <end position="196"/>
    </location>
</feature>
<evidence type="ECO:0000256" key="3">
    <source>
        <dbReference type="ARBA" id="ARBA00022786"/>
    </source>
</evidence>
<comment type="subcellular location">
    <subcellularLocation>
        <location evidence="7">Endomembrane system</location>
        <topology evidence="7">Single-pass membrane protein</topology>
    </subcellularLocation>
    <subcellularLocation>
        <location evidence="1">Endoplasmic reticulum membrane</location>
    </subcellularLocation>
</comment>
<dbReference type="CDD" id="cd14424">
    <property type="entry name" value="CUE_Cue1p_like"/>
    <property type="match status" value="1"/>
</dbReference>
<dbReference type="InterPro" id="IPR003892">
    <property type="entry name" value="CUE"/>
</dbReference>
<evidence type="ECO:0000256" key="11">
    <source>
        <dbReference type="SAM" id="Phobius"/>
    </source>
</evidence>
<evidence type="ECO:0000256" key="5">
    <source>
        <dbReference type="ARBA" id="ARBA00022989"/>
    </source>
</evidence>
<organism evidence="13 14">
    <name type="scientific">Xylona heveae (strain CBS 132557 / TC161)</name>
    <dbReference type="NCBI Taxonomy" id="1328760"/>
    <lineage>
        <taxon>Eukaryota</taxon>
        <taxon>Fungi</taxon>
        <taxon>Dikarya</taxon>
        <taxon>Ascomycota</taxon>
        <taxon>Pezizomycotina</taxon>
        <taxon>Xylonomycetes</taxon>
        <taxon>Xylonales</taxon>
        <taxon>Xylonaceae</taxon>
        <taxon>Xylona</taxon>
    </lineage>
</organism>
<name>A0A165ITX5_XYLHT</name>
<gene>
    <name evidence="13" type="ORF">L228DRAFT_280627</name>
</gene>
<protein>
    <recommendedName>
        <fullName evidence="9">Coupling of ubiquitin conjugation to ER degradation protein 1</fullName>
    </recommendedName>
</protein>
<accession>A0A165ITX5</accession>
<dbReference type="PROSITE" id="PS51140">
    <property type="entry name" value="CUE"/>
    <property type="match status" value="1"/>
</dbReference>
<keyword evidence="3" id="KW-0833">Ubl conjugation pathway</keyword>
<reference evidence="13 14" key="1">
    <citation type="journal article" date="2016" name="Fungal Biol.">
        <title>The genome of Xylona heveae provides a window into fungal endophytism.</title>
        <authorList>
            <person name="Gazis R."/>
            <person name="Kuo A."/>
            <person name="Riley R."/>
            <person name="LaButti K."/>
            <person name="Lipzen A."/>
            <person name="Lin J."/>
            <person name="Amirebrahimi M."/>
            <person name="Hesse C.N."/>
            <person name="Spatafora J.W."/>
            <person name="Henrissat B."/>
            <person name="Hainaut M."/>
            <person name="Grigoriev I.V."/>
            <person name="Hibbett D.S."/>
        </authorList>
    </citation>
    <scope>NUCLEOTIDE SEQUENCE [LARGE SCALE GENOMIC DNA]</scope>
    <source>
        <strain evidence="13 14">TC161</strain>
    </source>
</reference>
<dbReference type="OMA" id="RRDIMWD"/>
<feature type="transmembrane region" description="Helical" evidence="11">
    <location>
        <begin position="6"/>
        <end position="26"/>
    </location>
</feature>
<dbReference type="AlphaFoldDB" id="A0A165ITX5"/>
<dbReference type="GeneID" id="28900940"/>
<dbReference type="Gene3D" id="1.10.8.10">
    <property type="entry name" value="DNA helicase RuvA subunit, C-terminal domain"/>
    <property type="match status" value="1"/>
</dbReference>
<evidence type="ECO:0000256" key="2">
    <source>
        <dbReference type="ARBA" id="ARBA00022692"/>
    </source>
</evidence>
<sequence>MAEQTLSIPQLIAVGLIGFFLIRWLFFSPSSNAGNRNAQASGARQTAARRVDPQQVEQVAQMFPQASRRDIQWDLQRNGGSVAATVERVLSGRLEMAPPSFQPLNLTPSPVAIATTTSRTSTPHKAKYPDLITRYNLGSRVKATEAAASSTSPAPASKQGWSQNKTERQSLMQQRKEEMILAARRKMEDKDKQKAP</sequence>